<evidence type="ECO:0000256" key="3">
    <source>
        <dbReference type="ARBA" id="ARBA00038858"/>
    </source>
</evidence>
<dbReference type="PANTHER" id="PTHR43174:SF2">
    <property type="entry name" value="UDP-N-ACETYLGLUCOSAMINE 2-EPIMERASE"/>
    <property type="match status" value="1"/>
</dbReference>
<accession>A0A0U2YVW0</accession>
<dbReference type="RefSeq" id="WP_058858376.1">
    <property type="nucleotide sequence ID" value="NZ_BJZR01000020.1"/>
</dbReference>
<evidence type="ECO:0000313" key="7">
    <source>
        <dbReference type="EMBL" id="GEO91746.1"/>
    </source>
</evidence>
<keyword evidence="1 4" id="KW-0413">Isomerase</keyword>
<evidence type="ECO:0000256" key="1">
    <source>
        <dbReference type="ARBA" id="ARBA00023235"/>
    </source>
</evidence>
<dbReference type="InterPro" id="IPR003331">
    <property type="entry name" value="UDP_GlcNAc_Epimerase_2_dom"/>
</dbReference>
<reference evidence="7 9" key="2">
    <citation type="submission" date="2019-07" db="EMBL/GenBank/DDBJ databases">
        <title>Whole genome shotgun sequence of Kocuria flava NBRC 107626.</title>
        <authorList>
            <person name="Hosoyama A."/>
            <person name="Uohara A."/>
            <person name="Ohji S."/>
            <person name="Ichikawa N."/>
        </authorList>
    </citation>
    <scope>NUCLEOTIDE SEQUENCE [LARGE SCALE GENOMIC DNA]</scope>
    <source>
        <strain evidence="7 9">NBRC 107626</strain>
    </source>
</reference>
<gene>
    <name evidence="6" type="ORF">AS188_07760</name>
    <name evidence="7" type="ORF">KFL01_10520</name>
</gene>
<dbReference type="KEGG" id="kfv:AS188_07760"/>
<evidence type="ECO:0000259" key="5">
    <source>
        <dbReference type="Pfam" id="PF02350"/>
    </source>
</evidence>
<organism evidence="6 8">
    <name type="scientific">Kocuria flava</name>
    <dbReference type="NCBI Taxonomy" id="446860"/>
    <lineage>
        <taxon>Bacteria</taxon>
        <taxon>Bacillati</taxon>
        <taxon>Actinomycetota</taxon>
        <taxon>Actinomycetes</taxon>
        <taxon>Micrococcales</taxon>
        <taxon>Micrococcaceae</taxon>
        <taxon>Kocuria</taxon>
    </lineage>
</organism>
<dbReference type="EMBL" id="BJZR01000020">
    <property type="protein sequence ID" value="GEO91746.1"/>
    <property type="molecule type" value="Genomic_DNA"/>
</dbReference>
<feature type="domain" description="UDP-N-acetylglucosamine 2-epimerase" evidence="5">
    <location>
        <begin position="31"/>
        <end position="373"/>
    </location>
</feature>
<evidence type="ECO:0000256" key="4">
    <source>
        <dbReference type="RuleBase" id="RU003513"/>
    </source>
</evidence>
<name>A0A0U2YVW0_9MICC</name>
<evidence type="ECO:0000313" key="6">
    <source>
        <dbReference type="EMBL" id="ALU39665.1"/>
    </source>
</evidence>
<keyword evidence="9" id="KW-1185">Reference proteome</keyword>
<dbReference type="CDD" id="cd03786">
    <property type="entry name" value="GTB_UDP-GlcNAc_2-Epimerase"/>
    <property type="match status" value="1"/>
</dbReference>
<proteinExistence type="inferred from homology"/>
<dbReference type="EC" id="5.1.3.14" evidence="3"/>
<comment type="similarity">
    <text evidence="2 4">Belongs to the UDP-N-acetylglucosamine 2-epimerase family.</text>
</comment>
<protein>
    <recommendedName>
        <fullName evidence="3">UDP-N-acetylglucosamine 2-epimerase (non-hydrolyzing)</fullName>
        <ecNumber evidence="3">5.1.3.14</ecNumber>
    </recommendedName>
</protein>
<evidence type="ECO:0000313" key="8">
    <source>
        <dbReference type="Proteomes" id="UP000057181"/>
    </source>
</evidence>
<dbReference type="Pfam" id="PF02350">
    <property type="entry name" value="Epimerase_2"/>
    <property type="match status" value="1"/>
</dbReference>
<dbReference type="InterPro" id="IPR029767">
    <property type="entry name" value="WecB-like"/>
</dbReference>
<dbReference type="Proteomes" id="UP000057181">
    <property type="component" value="Chromosome"/>
</dbReference>
<dbReference type="Proteomes" id="UP000321155">
    <property type="component" value="Unassembled WGS sequence"/>
</dbReference>
<dbReference type="GO" id="GO:0008761">
    <property type="term" value="F:UDP-N-acetylglucosamine 2-epimerase activity"/>
    <property type="evidence" value="ECO:0007669"/>
    <property type="project" value="UniProtKB-EC"/>
</dbReference>
<dbReference type="STRING" id="446860.AS188_07760"/>
<dbReference type="PANTHER" id="PTHR43174">
    <property type="entry name" value="UDP-N-ACETYLGLUCOSAMINE 2-EPIMERASE"/>
    <property type="match status" value="1"/>
</dbReference>
<sequence length="398" mass="43350">MSSTFPSKPITIMAIYGTRPEGIKMAPLVLALRDDPRFEVRVVVTGQHREMLDQVNQNFGITPDGDLDIHAPGQSLTQISNRTLEGLTEVLQKDRPDAVLVQGDTSTTFVGALAAFYAEIPVVHTEAGLRTGNKYSPFPEEINRRLTGQIASLHLAPTAASRENLLKENIDASSIVVTGNSVIDALLITVASQPRIEDSDLAARLAKGRPVILVTAHRRESWGEPLRAVGRAIAALARQHPDHDFVFPAHRNPLVRDAIQPAIQDLTNVLMTEPLPYAQFCALLERASIVLTDSGGVQEEGPSLGKPVLVMRETTERPEAVAAGAVKLVGTDEETIVREVSTLITDQAEYSRMARALNPYGDGRAAERTVRALARHFGFDDLVDEFTYEPQLTVSTTS</sequence>
<dbReference type="SUPFAM" id="SSF53756">
    <property type="entry name" value="UDP-Glycosyltransferase/glycogen phosphorylase"/>
    <property type="match status" value="1"/>
</dbReference>
<evidence type="ECO:0000313" key="9">
    <source>
        <dbReference type="Proteomes" id="UP000321155"/>
    </source>
</evidence>
<dbReference type="AlphaFoldDB" id="A0A0U2YVW0"/>
<dbReference type="EMBL" id="CP013254">
    <property type="protein sequence ID" value="ALU39665.1"/>
    <property type="molecule type" value="Genomic_DNA"/>
</dbReference>
<dbReference type="NCBIfam" id="TIGR00236">
    <property type="entry name" value="wecB"/>
    <property type="match status" value="1"/>
</dbReference>
<evidence type="ECO:0000256" key="2">
    <source>
        <dbReference type="ARBA" id="ARBA00038209"/>
    </source>
</evidence>
<reference evidence="6 8" key="1">
    <citation type="submission" date="2015-11" db="EMBL/GenBank/DDBJ databases">
        <title>Complete Genome Sequence of Kocuria flava strain HO-9041.</title>
        <authorList>
            <person name="Zhou M."/>
            <person name="Dai J."/>
        </authorList>
    </citation>
    <scope>NUCLEOTIDE SEQUENCE [LARGE SCALE GENOMIC DNA]</scope>
    <source>
        <strain evidence="6 8">HO-9041</strain>
    </source>
</reference>
<dbReference type="Gene3D" id="3.40.50.2000">
    <property type="entry name" value="Glycogen Phosphorylase B"/>
    <property type="match status" value="2"/>
</dbReference>